<dbReference type="KEGG" id="ddi:DDB_G0292162"/>
<dbReference type="VEuPathDB" id="AmoebaDB:DDB_G0292162"/>
<feature type="transmembrane region" description="Helical" evidence="5">
    <location>
        <begin position="109"/>
        <end position="132"/>
    </location>
</feature>
<feature type="transmembrane region" description="Helical" evidence="5">
    <location>
        <begin position="21"/>
        <end position="40"/>
    </location>
</feature>
<keyword evidence="4 5" id="KW-0472">Membrane</keyword>
<name>Q54DL1_DICDI</name>
<reference evidence="6 7" key="1">
    <citation type="journal article" date="2005" name="Nature">
        <title>The genome of the social amoeba Dictyostelium discoideum.</title>
        <authorList>
            <consortium name="The Dictyostelium discoideum Sequencing Consortium"/>
            <person name="Eichinger L."/>
            <person name="Pachebat J.A."/>
            <person name="Glockner G."/>
            <person name="Rajandream M.A."/>
            <person name="Sucgang R."/>
            <person name="Berriman M."/>
            <person name="Song J."/>
            <person name="Olsen R."/>
            <person name="Szafranski K."/>
            <person name="Xu Q."/>
            <person name="Tunggal B."/>
            <person name="Kummerfeld S."/>
            <person name="Madera M."/>
            <person name="Konfortov B.A."/>
            <person name="Rivero F."/>
            <person name="Bankier A.T."/>
            <person name="Lehmann R."/>
            <person name="Hamlin N."/>
            <person name="Davies R."/>
            <person name="Gaudet P."/>
            <person name="Fey P."/>
            <person name="Pilcher K."/>
            <person name="Chen G."/>
            <person name="Saunders D."/>
            <person name="Sodergren E."/>
            <person name="Davis P."/>
            <person name="Kerhornou A."/>
            <person name="Nie X."/>
            <person name="Hall N."/>
            <person name="Anjard C."/>
            <person name="Hemphill L."/>
            <person name="Bason N."/>
            <person name="Farbrother P."/>
            <person name="Desany B."/>
            <person name="Just E."/>
            <person name="Morio T."/>
            <person name="Rost R."/>
            <person name="Churcher C."/>
            <person name="Cooper J."/>
            <person name="Haydock S."/>
            <person name="van Driessche N."/>
            <person name="Cronin A."/>
            <person name="Goodhead I."/>
            <person name="Muzny D."/>
            <person name="Mourier T."/>
            <person name="Pain A."/>
            <person name="Lu M."/>
            <person name="Harper D."/>
            <person name="Lindsay R."/>
            <person name="Hauser H."/>
            <person name="James K."/>
            <person name="Quiles M."/>
            <person name="Madan Babu M."/>
            <person name="Saito T."/>
            <person name="Buchrieser C."/>
            <person name="Wardroper A."/>
            <person name="Felder M."/>
            <person name="Thangavelu M."/>
            <person name="Johnson D."/>
            <person name="Knights A."/>
            <person name="Loulseged H."/>
            <person name="Mungall K."/>
            <person name="Oliver K."/>
            <person name="Price C."/>
            <person name="Quail M.A."/>
            <person name="Urushihara H."/>
            <person name="Hernandez J."/>
            <person name="Rabbinowitsch E."/>
            <person name="Steffen D."/>
            <person name="Sanders M."/>
            <person name="Ma J."/>
            <person name="Kohara Y."/>
            <person name="Sharp S."/>
            <person name="Simmonds M."/>
            <person name="Spiegler S."/>
            <person name="Tivey A."/>
            <person name="Sugano S."/>
            <person name="White B."/>
            <person name="Walker D."/>
            <person name="Woodward J."/>
            <person name="Winckler T."/>
            <person name="Tanaka Y."/>
            <person name="Shaulsky G."/>
            <person name="Schleicher M."/>
            <person name="Weinstock G."/>
            <person name="Rosenthal A."/>
            <person name="Cox E.C."/>
            <person name="Chisholm R.L."/>
            <person name="Gibbs R."/>
            <person name="Loomis W.F."/>
            <person name="Platzer M."/>
            <person name="Kay R.R."/>
            <person name="Williams J."/>
            <person name="Dear P.H."/>
            <person name="Noegel A.A."/>
            <person name="Barrell B."/>
            <person name="Kuspa A."/>
        </authorList>
    </citation>
    <scope>NUCLEOTIDE SEQUENCE [LARGE SCALE GENOMIC DNA]</scope>
    <source>
        <strain evidence="6 7">AX4</strain>
    </source>
</reference>
<dbReference type="GO" id="GO:0016020">
    <property type="term" value="C:membrane"/>
    <property type="evidence" value="ECO:0007669"/>
    <property type="project" value="UniProtKB-SubCell"/>
</dbReference>
<organism evidence="6 7">
    <name type="scientific">Dictyostelium discoideum</name>
    <name type="common">Social amoeba</name>
    <dbReference type="NCBI Taxonomy" id="44689"/>
    <lineage>
        <taxon>Eukaryota</taxon>
        <taxon>Amoebozoa</taxon>
        <taxon>Evosea</taxon>
        <taxon>Eumycetozoa</taxon>
        <taxon>Dictyostelia</taxon>
        <taxon>Dictyosteliales</taxon>
        <taxon>Dictyosteliaceae</taxon>
        <taxon>Dictyostelium</taxon>
    </lineage>
</organism>
<comment type="caution">
    <text evidence="6">The sequence shown here is derived from an EMBL/GenBank/DDBJ whole genome shotgun (WGS) entry which is preliminary data.</text>
</comment>
<dbReference type="AlphaFoldDB" id="Q54DL1"/>
<feature type="transmembrane region" description="Helical" evidence="5">
    <location>
        <begin position="219"/>
        <end position="240"/>
    </location>
</feature>
<evidence type="ECO:0000256" key="4">
    <source>
        <dbReference type="ARBA" id="ARBA00023136"/>
    </source>
</evidence>
<feature type="transmembrane region" description="Helical" evidence="5">
    <location>
        <begin position="86"/>
        <end position="103"/>
    </location>
</feature>
<dbReference type="PANTHER" id="PTHR23294">
    <property type="entry name" value="ET TRANSLATION PRODUCT-RELATED"/>
    <property type="match status" value="1"/>
</dbReference>
<dbReference type="GeneID" id="8628543"/>
<comment type="subcellular location">
    <subcellularLocation>
        <location evidence="1">Membrane</location>
        <topology evidence="1">Multi-pass membrane protein</topology>
    </subcellularLocation>
</comment>
<dbReference type="HOGENOM" id="CLU_060856_0_0_1"/>
<dbReference type="Proteomes" id="UP000002195">
    <property type="component" value="Unassembled WGS sequence"/>
</dbReference>
<feature type="transmembrane region" description="Helical" evidence="5">
    <location>
        <begin position="60"/>
        <end position="79"/>
    </location>
</feature>
<feature type="transmembrane region" description="Helical" evidence="5">
    <location>
        <begin position="390"/>
        <end position="410"/>
    </location>
</feature>
<evidence type="ECO:0000256" key="5">
    <source>
        <dbReference type="SAM" id="Phobius"/>
    </source>
</evidence>
<dbReference type="PaxDb" id="44689-DDB0191620"/>
<dbReference type="InterPro" id="IPR051617">
    <property type="entry name" value="UNC-93-like_regulator"/>
</dbReference>
<feature type="transmembrane region" description="Helical" evidence="5">
    <location>
        <begin position="166"/>
        <end position="186"/>
    </location>
</feature>
<keyword evidence="3 5" id="KW-1133">Transmembrane helix</keyword>
<dbReference type="CDD" id="cd17338">
    <property type="entry name" value="MFS_unc93_like"/>
    <property type="match status" value="1"/>
</dbReference>
<dbReference type="PhylomeDB" id="Q54DL1"/>
<dbReference type="EMBL" id="AAFI02000187">
    <property type="protein sequence ID" value="EAL61437.1"/>
    <property type="molecule type" value="Genomic_DNA"/>
</dbReference>
<evidence type="ECO:0000256" key="1">
    <source>
        <dbReference type="ARBA" id="ARBA00004141"/>
    </source>
</evidence>
<dbReference type="GO" id="GO:0055075">
    <property type="term" value="P:potassium ion homeostasis"/>
    <property type="evidence" value="ECO:0007669"/>
    <property type="project" value="InterPro"/>
</dbReference>
<gene>
    <name evidence="6" type="ORF">DDB_G0292162</name>
</gene>
<evidence type="ECO:0000256" key="2">
    <source>
        <dbReference type="ARBA" id="ARBA00022692"/>
    </source>
</evidence>
<accession>Q54DL1</accession>
<keyword evidence="7" id="KW-1185">Reference proteome</keyword>
<dbReference type="InterPro" id="IPR044771">
    <property type="entry name" value="UN933_plant"/>
</dbReference>
<feature type="transmembrane region" description="Helical" evidence="5">
    <location>
        <begin position="260"/>
        <end position="281"/>
    </location>
</feature>
<dbReference type="RefSeq" id="XP_629861.1">
    <property type="nucleotide sequence ID" value="XM_629859.1"/>
</dbReference>
<feature type="transmembrane region" description="Helical" evidence="5">
    <location>
        <begin position="360"/>
        <end position="384"/>
    </location>
</feature>
<sequence>MPNIQDPLLGKAFQVKNNHNIVNSLLVSFGTLLIYIVYYFSSDQFNLSELTHDGIIKQYIYYGMLLTACFISPITVSLLSEKITMVLSSLVITIIFILNYFKITLFSMIIKIISIFTIEILWTAVGAFLIVLSTRSNISLNFGIFFSIFGLYLGFYSIYLNLTTDLLYFTIFSIFIGLAIILYFMLDGKNNQEIQEIEIENNNGSGILTSINIIGNARFYYVIPSLFYIGFSNFFLKLVLELISLKATTTNTQPINYYNLIEVYSISFSLISFIWGCMILYKNKTNATVNENPIIVVSIIGAFGIIASLICLVISYNQDKYIYGSNCSIYLSIILFSLVDSIFSIQIYTSLGTLFENKALSIIASIRIIQYIGSLFAYTLVTWISASFVVGFYLLASLLLLSCFTLYTHLYNNNDN</sequence>
<evidence type="ECO:0000313" key="7">
    <source>
        <dbReference type="Proteomes" id="UP000002195"/>
    </source>
</evidence>
<keyword evidence="2 5" id="KW-0812">Transmembrane</keyword>
<dbReference type="SMR" id="Q54DL1"/>
<dbReference type="GO" id="GO:0030587">
    <property type="term" value="P:sorocarp development"/>
    <property type="evidence" value="ECO:0007001"/>
    <property type="project" value="dictyBase"/>
</dbReference>
<feature type="transmembrane region" description="Helical" evidence="5">
    <location>
        <begin position="328"/>
        <end position="348"/>
    </location>
</feature>
<dbReference type="dictyBase" id="DDB_G0292162"/>
<feature type="transmembrane region" description="Helical" evidence="5">
    <location>
        <begin position="139"/>
        <end position="160"/>
    </location>
</feature>
<feature type="transmembrane region" description="Helical" evidence="5">
    <location>
        <begin position="293"/>
        <end position="316"/>
    </location>
</feature>
<proteinExistence type="predicted"/>
<protein>
    <submittedName>
        <fullName evidence="6">Uncharacterized protein</fullName>
    </submittedName>
</protein>
<evidence type="ECO:0000313" key="6">
    <source>
        <dbReference type="EMBL" id="EAL61437.1"/>
    </source>
</evidence>
<evidence type="ECO:0000256" key="3">
    <source>
        <dbReference type="ARBA" id="ARBA00022989"/>
    </source>
</evidence>
<dbReference type="PANTHER" id="PTHR23294:SF1">
    <property type="entry name" value="MAJOR FACILITATOR SUPERFAMILY (MFS) PROFILE DOMAIN-CONTAINING PROTEIN-RELATED"/>
    <property type="match status" value="1"/>
</dbReference>
<dbReference type="InParanoid" id="Q54DL1"/>